<protein>
    <recommendedName>
        <fullName evidence="1">Histone deacetylase domain-containing protein</fullName>
    </recommendedName>
</protein>
<organism evidence="2">
    <name type="scientific">marine sediment metagenome</name>
    <dbReference type="NCBI Taxonomy" id="412755"/>
    <lineage>
        <taxon>unclassified sequences</taxon>
        <taxon>metagenomes</taxon>
        <taxon>ecological metagenomes</taxon>
    </lineage>
</organism>
<sequence length="152" mass="16896">CVNVPLPPYTTDELYLRVFEEIVIPMVERYHPDIIVTQLGVDTHYLDPLTHLCLTTRGYVAVIERMRGLAPLWLALGGGGYDISVVPRAWTLAYGIMSGQVFPDELPPAYVEKYGPGTLRDQRGPELDPGTLAQAEDRLSVRVGDLREAFGI</sequence>
<evidence type="ECO:0000313" key="2">
    <source>
        <dbReference type="EMBL" id="GAG18045.1"/>
    </source>
</evidence>
<feature type="non-terminal residue" evidence="2">
    <location>
        <position position="1"/>
    </location>
</feature>
<dbReference type="GO" id="GO:0040029">
    <property type="term" value="P:epigenetic regulation of gene expression"/>
    <property type="evidence" value="ECO:0007669"/>
    <property type="project" value="TreeGrafter"/>
</dbReference>
<dbReference type="PANTHER" id="PTHR10625">
    <property type="entry name" value="HISTONE DEACETYLASE HDAC1-RELATED"/>
    <property type="match status" value="1"/>
</dbReference>
<dbReference type="GO" id="GO:0004407">
    <property type="term" value="F:histone deacetylase activity"/>
    <property type="evidence" value="ECO:0007669"/>
    <property type="project" value="TreeGrafter"/>
</dbReference>
<dbReference type="Pfam" id="PF00850">
    <property type="entry name" value="Hist_deacetyl"/>
    <property type="match status" value="1"/>
</dbReference>
<dbReference type="Gene3D" id="3.40.800.20">
    <property type="entry name" value="Histone deacetylase domain"/>
    <property type="match status" value="1"/>
</dbReference>
<name>X0VIG5_9ZZZZ</name>
<dbReference type="EMBL" id="BARS01034067">
    <property type="protein sequence ID" value="GAG18045.1"/>
    <property type="molecule type" value="Genomic_DNA"/>
</dbReference>
<comment type="caution">
    <text evidence="2">The sequence shown here is derived from an EMBL/GenBank/DDBJ whole genome shotgun (WGS) entry which is preliminary data.</text>
</comment>
<evidence type="ECO:0000259" key="1">
    <source>
        <dbReference type="Pfam" id="PF00850"/>
    </source>
</evidence>
<dbReference type="PANTHER" id="PTHR10625:SF10">
    <property type="entry name" value="HISTONE DEACETYLASE HDAC1"/>
    <property type="match status" value="1"/>
</dbReference>
<reference evidence="2" key="1">
    <citation type="journal article" date="2014" name="Front. Microbiol.">
        <title>High frequency of phylogenetically diverse reductive dehalogenase-homologous genes in deep subseafloor sedimentary metagenomes.</title>
        <authorList>
            <person name="Kawai M."/>
            <person name="Futagami T."/>
            <person name="Toyoda A."/>
            <person name="Takaki Y."/>
            <person name="Nishi S."/>
            <person name="Hori S."/>
            <person name="Arai W."/>
            <person name="Tsubouchi T."/>
            <person name="Morono Y."/>
            <person name="Uchiyama I."/>
            <person name="Ito T."/>
            <person name="Fujiyama A."/>
            <person name="Inagaki F."/>
            <person name="Takami H."/>
        </authorList>
    </citation>
    <scope>NUCLEOTIDE SEQUENCE</scope>
    <source>
        <strain evidence="2">Expedition CK06-06</strain>
    </source>
</reference>
<accession>X0VIG5</accession>
<feature type="domain" description="Histone deacetylase" evidence="1">
    <location>
        <begin position="2"/>
        <end position="93"/>
    </location>
</feature>
<dbReference type="SUPFAM" id="SSF52768">
    <property type="entry name" value="Arginase/deacetylase"/>
    <property type="match status" value="1"/>
</dbReference>
<proteinExistence type="predicted"/>
<gene>
    <name evidence="2" type="ORF">S01H1_52682</name>
</gene>
<dbReference type="InterPro" id="IPR023696">
    <property type="entry name" value="Ureohydrolase_dom_sf"/>
</dbReference>
<dbReference type="InterPro" id="IPR037138">
    <property type="entry name" value="His_deacetylse_dom_sf"/>
</dbReference>
<dbReference type="AlphaFoldDB" id="X0VIG5"/>
<dbReference type="InterPro" id="IPR023801">
    <property type="entry name" value="His_deacetylse_dom"/>
</dbReference>